<dbReference type="RefSeq" id="XP_007674200.1">
    <property type="nucleotide sequence ID" value="XM_007676010.1"/>
</dbReference>
<feature type="region of interest" description="Disordered" evidence="13">
    <location>
        <begin position="430"/>
        <end position="460"/>
    </location>
</feature>
<feature type="region of interest" description="Disordered" evidence="13">
    <location>
        <begin position="476"/>
        <end position="631"/>
    </location>
</feature>
<keyword evidence="6" id="KW-0336">GPI-anchor</keyword>
<organism evidence="16 17">
    <name type="scientific">Baudoinia panamericana (strain UAMH 10762)</name>
    <name type="common">Angels' share fungus</name>
    <name type="synonym">Baudoinia compniacensis (strain UAMH 10762)</name>
    <dbReference type="NCBI Taxonomy" id="717646"/>
    <lineage>
        <taxon>Eukaryota</taxon>
        <taxon>Fungi</taxon>
        <taxon>Dikarya</taxon>
        <taxon>Ascomycota</taxon>
        <taxon>Pezizomycotina</taxon>
        <taxon>Dothideomycetes</taxon>
        <taxon>Dothideomycetidae</taxon>
        <taxon>Mycosphaerellales</taxon>
        <taxon>Teratosphaeriaceae</taxon>
        <taxon>Baudoinia</taxon>
    </lineage>
</organism>
<keyword evidence="17" id="KW-1185">Reference proteome</keyword>
<keyword evidence="12" id="KW-0449">Lipoprotein</keyword>
<evidence type="ECO:0000256" key="3">
    <source>
        <dbReference type="ARBA" id="ARBA00004613"/>
    </source>
</evidence>
<dbReference type="OMA" id="GCIYLSC"/>
<evidence type="ECO:0000256" key="6">
    <source>
        <dbReference type="ARBA" id="ARBA00022622"/>
    </source>
</evidence>
<dbReference type="Proteomes" id="UP000011761">
    <property type="component" value="Unassembled WGS sequence"/>
</dbReference>
<evidence type="ECO:0000256" key="7">
    <source>
        <dbReference type="ARBA" id="ARBA00022692"/>
    </source>
</evidence>
<dbReference type="EMBL" id="KB445552">
    <property type="protein sequence ID" value="EMC99266.1"/>
    <property type="molecule type" value="Genomic_DNA"/>
</dbReference>
<evidence type="ECO:0000259" key="15">
    <source>
        <dbReference type="Pfam" id="PF05730"/>
    </source>
</evidence>
<evidence type="ECO:0000256" key="5">
    <source>
        <dbReference type="ARBA" id="ARBA00022525"/>
    </source>
</evidence>
<feature type="compositionally biased region" description="Polar residues" evidence="13">
    <location>
        <begin position="522"/>
        <end position="533"/>
    </location>
</feature>
<keyword evidence="10 14" id="KW-0472">Membrane</keyword>
<evidence type="ECO:0000256" key="13">
    <source>
        <dbReference type="SAM" id="MobiDB-lite"/>
    </source>
</evidence>
<dbReference type="InterPro" id="IPR051694">
    <property type="entry name" value="Immunoregulatory_rcpt-like"/>
</dbReference>
<keyword evidence="5" id="KW-0964">Secreted</keyword>
<accession>M2MQZ9</accession>
<dbReference type="KEGG" id="bcom:BAUCODRAFT_396868"/>
<dbReference type="Pfam" id="PF05730">
    <property type="entry name" value="CFEM"/>
    <property type="match status" value="1"/>
</dbReference>
<evidence type="ECO:0000313" key="17">
    <source>
        <dbReference type="Proteomes" id="UP000011761"/>
    </source>
</evidence>
<evidence type="ECO:0000256" key="12">
    <source>
        <dbReference type="ARBA" id="ARBA00023288"/>
    </source>
</evidence>
<evidence type="ECO:0000256" key="11">
    <source>
        <dbReference type="ARBA" id="ARBA00023157"/>
    </source>
</evidence>
<keyword evidence="8" id="KW-0732">Signal</keyword>
<dbReference type="GO" id="GO:0071944">
    <property type="term" value="C:cell periphery"/>
    <property type="evidence" value="ECO:0007669"/>
    <property type="project" value="UniProtKB-ARBA"/>
</dbReference>
<dbReference type="HOGENOM" id="CLU_359006_0_0_1"/>
<feature type="region of interest" description="Disordered" evidence="13">
    <location>
        <begin position="141"/>
        <end position="162"/>
    </location>
</feature>
<comment type="subcellular location">
    <subcellularLocation>
        <location evidence="2">Membrane</location>
        <topology evidence="2">Lipid-anchor</topology>
        <topology evidence="2">GPI-anchor</topology>
    </subcellularLocation>
    <subcellularLocation>
        <location evidence="1">Membrane</location>
        <topology evidence="1">Single-pass membrane protein</topology>
    </subcellularLocation>
    <subcellularLocation>
        <location evidence="3">Secreted</location>
    </subcellularLocation>
</comment>
<keyword evidence="6" id="KW-0325">Glycoprotein</keyword>
<feature type="domain" description="CFEM" evidence="15">
    <location>
        <begin position="34"/>
        <end position="92"/>
    </location>
</feature>
<feature type="compositionally biased region" description="Pro residues" evidence="13">
    <location>
        <begin position="333"/>
        <end position="348"/>
    </location>
</feature>
<feature type="compositionally biased region" description="Low complexity" evidence="13">
    <location>
        <begin position="313"/>
        <end position="327"/>
    </location>
</feature>
<gene>
    <name evidence="16" type="ORF">BAUCODRAFT_396868</name>
</gene>
<evidence type="ECO:0000313" key="16">
    <source>
        <dbReference type="EMBL" id="EMC99266.1"/>
    </source>
</evidence>
<evidence type="ECO:0000256" key="4">
    <source>
        <dbReference type="ARBA" id="ARBA00010031"/>
    </source>
</evidence>
<comment type="similarity">
    <text evidence="4">Belongs to the RBT5 family.</text>
</comment>
<evidence type="ECO:0000256" key="8">
    <source>
        <dbReference type="ARBA" id="ARBA00022729"/>
    </source>
</evidence>
<feature type="region of interest" description="Disordered" evidence="13">
    <location>
        <begin position="656"/>
        <end position="722"/>
    </location>
</feature>
<evidence type="ECO:0000256" key="9">
    <source>
        <dbReference type="ARBA" id="ARBA00022989"/>
    </source>
</evidence>
<evidence type="ECO:0000256" key="14">
    <source>
        <dbReference type="SAM" id="Phobius"/>
    </source>
</evidence>
<keyword evidence="11" id="KW-1015">Disulfide bond</keyword>
<sequence length="780" mass="83543">MRRRFIPGEAVLWTSELLASKTPSLRSRSPLEATVPVCALPCLTYYLQNDFPNCARDDLACLCSRYSTAGNTLGEQALICVDKECPPTPNAVQQDVYYLCTAVSTAVPVTHTLLTIPATVSTAQWTSSAATPSATALAQQISSTSQGSSQTTGSGSSSHLLASTPTSTAVSTVSSTPAGIASPTTGSSPNATNLTSAQAVGVSVACFGALAIIVAMIWLCACLRRRKAIAKSPRSRHSSYDFIDEAPSRLEPFYLGTTGSRGPYPNITDRHIRVPETIHTDTQQYQNQMGKQHSKLRLDALGLNAVGGASPDSLRSSSTRRTVSQLLPEKPGSTPPRPPRSAFRPPPQMGMSPQTVFEEHMTPRAKGVRPTLQPTPPVPTYSKLREARRSQGPEFAAQYTGSPEQIPQPTLSLQPPKRASRAAIKIPSPIIIAPPPPVKSIRMSGDRTSRGSQARSDVSSAGGASLLDYYSNLPALEVSSDPPGTPFTPISLEPQRRMKPLPGAIVVTRPTYPPRAVRRPSSDTCRSETSFESTDPDEPTPPEEDKQLSPVAESPIATIKYPKIPRSSNQSVPRSPPMHLPSPKSPRQQQLQTDDRATLPSHAYQTQRKRRSPRTPKTPEEQDTGSLTLSGWTAVERQGGDSAISGLQKRLVIDTSHSRAGSRPLPQGPRKSPASGSGRQESPLKGYGRVATAALGRPSRTTTDSDLAEEKAGLGTTPGPQIARYVRGDAASEQVMVRSPLWEPKLTPTRRGEDLMLEVGVASPGIVSPGFYGHQTLGRR</sequence>
<feature type="region of interest" description="Disordered" evidence="13">
    <location>
        <begin position="307"/>
        <end position="353"/>
    </location>
</feature>
<keyword evidence="7 14" id="KW-0812">Transmembrane</keyword>
<dbReference type="GeneID" id="19113856"/>
<feature type="compositionally biased region" description="Pro residues" evidence="13">
    <location>
        <begin position="574"/>
        <end position="584"/>
    </location>
</feature>
<protein>
    <recommendedName>
        <fullName evidence="15">CFEM domain-containing protein</fullName>
    </recommendedName>
</protein>
<proteinExistence type="inferred from homology"/>
<feature type="transmembrane region" description="Helical" evidence="14">
    <location>
        <begin position="199"/>
        <end position="221"/>
    </location>
</feature>
<evidence type="ECO:0000256" key="1">
    <source>
        <dbReference type="ARBA" id="ARBA00004167"/>
    </source>
</evidence>
<dbReference type="GO" id="GO:0005576">
    <property type="term" value="C:extracellular region"/>
    <property type="evidence" value="ECO:0007669"/>
    <property type="project" value="UniProtKB-SubCell"/>
</dbReference>
<name>M2MQZ9_BAUPA</name>
<dbReference type="GO" id="GO:0098552">
    <property type="term" value="C:side of membrane"/>
    <property type="evidence" value="ECO:0007669"/>
    <property type="project" value="UniProtKB-KW"/>
</dbReference>
<dbReference type="PANTHER" id="PTHR15549">
    <property type="entry name" value="PAIRED IMMUNOGLOBULIN-LIKE TYPE 2 RECEPTOR"/>
    <property type="match status" value="1"/>
</dbReference>
<dbReference type="eggNOG" id="ENOG502S2Z9">
    <property type="taxonomic scope" value="Eukaryota"/>
</dbReference>
<dbReference type="AlphaFoldDB" id="M2MQZ9"/>
<keyword evidence="9 14" id="KW-1133">Transmembrane helix</keyword>
<evidence type="ECO:0000256" key="2">
    <source>
        <dbReference type="ARBA" id="ARBA00004589"/>
    </source>
</evidence>
<dbReference type="OrthoDB" id="3946741at2759"/>
<dbReference type="InterPro" id="IPR008427">
    <property type="entry name" value="Extracellular_membr_CFEM_dom"/>
</dbReference>
<feature type="compositionally biased region" description="Polar residues" evidence="13">
    <location>
        <begin position="450"/>
        <end position="459"/>
    </location>
</feature>
<reference evidence="16 17" key="1">
    <citation type="journal article" date="2012" name="PLoS Pathog.">
        <title>Diverse lifestyles and strategies of plant pathogenesis encoded in the genomes of eighteen Dothideomycetes fungi.</title>
        <authorList>
            <person name="Ohm R.A."/>
            <person name="Feau N."/>
            <person name="Henrissat B."/>
            <person name="Schoch C.L."/>
            <person name="Horwitz B.A."/>
            <person name="Barry K.W."/>
            <person name="Condon B.J."/>
            <person name="Copeland A.C."/>
            <person name="Dhillon B."/>
            <person name="Glaser F."/>
            <person name="Hesse C.N."/>
            <person name="Kosti I."/>
            <person name="LaButti K."/>
            <person name="Lindquist E.A."/>
            <person name="Lucas S."/>
            <person name="Salamov A.A."/>
            <person name="Bradshaw R.E."/>
            <person name="Ciuffetti L."/>
            <person name="Hamelin R.C."/>
            <person name="Kema G.H.J."/>
            <person name="Lawrence C."/>
            <person name="Scott J.A."/>
            <person name="Spatafora J.W."/>
            <person name="Turgeon B.G."/>
            <person name="de Wit P.J.G.M."/>
            <person name="Zhong S."/>
            <person name="Goodwin S.B."/>
            <person name="Grigoriev I.V."/>
        </authorList>
    </citation>
    <scope>NUCLEOTIDE SEQUENCE [LARGE SCALE GENOMIC DNA]</scope>
    <source>
        <strain evidence="16 17">UAMH 10762</strain>
    </source>
</reference>
<evidence type="ECO:0000256" key="10">
    <source>
        <dbReference type="ARBA" id="ARBA00023136"/>
    </source>
</evidence>